<dbReference type="EMBL" id="BAEN01000014">
    <property type="protein sequence ID" value="GAC13042.1"/>
    <property type="molecule type" value="Genomic_DNA"/>
</dbReference>
<dbReference type="Proteomes" id="UP000006334">
    <property type="component" value="Unassembled WGS sequence"/>
</dbReference>
<dbReference type="STRING" id="1127673.GLIP_0395"/>
<sequence>MLKTRPSNNSQNIDNSGHASKKNIASSQVANSSNKDGSVEQPSAPLMNHQWTRLIQNGSTGPTIQRKCESCEQDEQDALALQPKLHIGPANDTYEQEADTVADVVMHKPGVSVGNISSLKQRQTSAKAESSNHDTSQKSTGDSSGLGNYVNSLNGKGHGMSRVENRFFSQRFNRSFDDVRLHTDSEANQAAKGIQAKAFTYGNHIVFNRGAYQVNQPKSMHLMAHELTHVVQQGGANGTLNKKPIDAVSHIQKTPEGELTPEQVGQDPGLLLCFILCEIGVPPSIWRTVTGMVLQAVWEEYKVRYSQAQANVAFRRFQLAFNAYSPIKVIQFILTFAVQGKIGLIPIRAAAATAIKRRLEAMLIARGATTAGLVAAEQIARKVVIVIEVAIAAGCGLYCGSMALGRAIVALTEAAAEGIVAFAEGLETAGEIMGSIVGGIATELFVRPIFTSLAVADIYNWDLAGMPGSTRADMLVMGWYLSSQLNGEDMDTLLTQIAKPINQYPNDFQDLIFQTMAEIASERDELNEEPLEFTPYSILRQSPIVFIRLLNEEGYLLFNQDPNDVADAMIYGGDEAETQD</sequence>
<feature type="region of interest" description="Disordered" evidence="1">
    <location>
        <begin position="113"/>
        <end position="157"/>
    </location>
</feature>
<comment type="caution">
    <text evidence="3">The sequence shown here is derived from an EMBL/GenBank/DDBJ whole genome shotgun (WGS) entry which is preliminary data.</text>
</comment>
<dbReference type="OrthoDB" id="292792at2"/>
<reference evidence="3 4" key="1">
    <citation type="journal article" date="2017" name="Antonie Van Leeuwenhoek">
        <title>Rhizobium rhizosphaerae sp. nov., a novel species isolated from rice rhizosphere.</title>
        <authorList>
            <person name="Zhao J.J."/>
            <person name="Zhang J."/>
            <person name="Zhang R.J."/>
            <person name="Zhang C.W."/>
            <person name="Yin H.Q."/>
            <person name="Zhang X.X."/>
        </authorList>
    </citation>
    <scope>NUCLEOTIDE SEQUENCE [LARGE SCALE GENOMIC DNA]</scope>
    <source>
        <strain evidence="3 4">E3</strain>
    </source>
</reference>
<keyword evidence="4" id="KW-1185">Reference proteome</keyword>
<gene>
    <name evidence="3" type="ORF">GLIP_0395</name>
</gene>
<name>K6Y450_9ALTE</name>
<dbReference type="InterPro" id="IPR025295">
    <property type="entry name" value="eCIS_core_dom"/>
</dbReference>
<dbReference type="eggNOG" id="COG1361">
    <property type="taxonomic scope" value="Bacteria"/>
</dbReference>
<feature type="domain" description="eCIS core" evidence="2">
    <location>
        <begin position="166"/>
        <end position="236"/>
    </location>
</feature>
<feature type="region of interest" description="Disordered" evidence="1">
    <location>
        <begin position="1"/>
        <end position="43"/>
    </location>
</feature>
<organism evidence="3 4">
    <name type="scientific">Aliiglaciecola lipolytica E3</name>
    <dbReference type="NCBI Taxonomy" id="1127673"/>
    <lineage>
        <taxon>Bacteria</taxon>
        <taxon>Pseudomonadati</taxon>
        <taxon>Pseudomonadota</taxon>
        <taxon>Gammaproteobacteria</taxon>
        <taxon>Alteromonadales</taxon>
        <taxon>Alteromonadaceae</taxon>
        <taxon>Aliiglaciecola</taxon>
    </lineage>
</organism>
<protein>
    <recommendedName>
        <fullName evidence="2">eCIS core domain-containing protein</fullName>
    </recommendedName>
</protein>
<evidence type="ECO:0000256" key="1">
    <source>
        <dbReference type="SAM" id="MobiDB-lite"/>
    </source>
</evidence>
<feature type="compositionally biased region" description="Polar residues" evidence="1">
    <location>
        <begin position="137"/>
        <end position="154"/>
    </location>
</feature>
<evidence type="ECO:0000313" key="4">
    <source>
        <dbReference type="Proteomes" id="UP000006334"/>
    </source>
</evidence>
<evidence type="ECO:0000259" key="2">
    <source>
        <dbReference type="Pfam" id="PF13699"/>
    </source>
</evidence>
<accession>K6Y450</accession>
<evidence type="ECO:0000313" key="3">
    <source>
        <dbReference type="EMBL" id="GAC13042.1"/>
    </source>
</evidence>
<proteinExistence type="predicted"/>
<feature type="compositionally biased region" description="Polar residues" evidence="1">
    <location>
        <begin position="114"/>
        <end position="129"/>
    </location>
</feature>
<dbReference type="AlphaFoldDB" id="K6Y450"/>
<dbReference type="Pfam" id="PF13699">
    <property type="entry name" value="eCIS_core"/>
    <property type="match status" value="1"/>
</dbReference>
<feature type="compositionally biased region" description="Polar residues" evidence="1">
    <location>
        <begin position="1"/>
        <end position="36"/>
    </location>
</feature>
<dbReference type="RefSeq" id="WP_008842862.1">
    <property type="nucleotide sequence ID" value="NZ_BAEN01000014.1"/>
</dbReference>